<protein>
    <submittedName>
        <fullName evidence="1">Uncharacterized protein</fullName>
    </submittedName>
</protein>
<name>A0AC61NLW2_9CAUD</name>
<dbReference type="Proteomes" id="UP000826964">
    <property type="component" value="Segment"/>
</dbReference>
<dbReference type="EMBL" id="MZ398241">
    <property type="protein sequence ID" value="QYC96743.1"/>
    <property type="molecule type" value="Genomic_DNA"/>
</dbReference>
<sequence length="69" mass="7838">MKAILKKDDLEVGKTYTMIRNGNFKSVSIKAEVKMYAGDVCIEVDLGDGFNPMLMLDRVSDICRFIEFN</sequence>
<reference evidence="1" key="1">
    <citation type="submission" date="2021-06" db="EMBL/GenBank/DDBJ databases">
        <authorList>
            <person name="Tian F."/>
            <person name="Li J."/>
            <person name="Li F."/>
            <person name="Tong Y."/>
        </authorList>
    </citation>
    <scope>NUCLEOTIDE SEQUENCE</scope>
</reference>
<accession>A0AC61NLW2</accession>
<proteinExistence type="predicted"/>
<evidence type="ECO:0000313" key="1">
    <source>
        <dbReference type="EMBL" id="QYC96743.1"/>
    </source>
</evidence>
<organism evidence="1 2">
    <name type="scientific">Stenotrophomonas phage BUCT626</name>
    <dbReference type="NCBI Taxonomy" id="2860376"/>
    <lineage>
        <taxon>Viruses</taxon>
        <taxon>Duplodnaviria</taxon>
        <taxon>Heunggongvirae</taxon>
        <taxon>Uroviricota</taxon>
        <taxon>Caudoviricetes</taxon>
        <taxon>Beaumontvirinae</taxon>
        <taxon>Bixiavirus</taxon>
        <taxon>Bixiavirus BUCT626</taxon>
    </lineage>
</organism>
<evidence type="ECO:0000313" key="2">
    <source>
        <dbReference type="Proteomes" id="UP000826964"/>
    </source>
</evidence>
<keyword evidence="2" id="KW-1185">Reference proteome</keyword>